<accession>U5YS41</accession>
<protein>
    <submittedName>
        <fullName evidence="1">Uncharacterized protein</fullName>
    </submittedName>
</protein>
<proteinExistence type="predicted"/>
<dbReference type="InterPro" id="IPR009078">
    <property type="entry name" value="Ferritin-like_SF"/>
</dbReference>
<reference evidence="1" key="1">
    <citation type="journal article" date="2013" name="Proc. Natl. Acad. Sci. U.S.A.">
        <title>Diversity and abundance of phosphonate biosynthetic genes in nature.</title>
        <authorList>
            <person name="Yu X."/>
            <person name="Doroghazi J.R."/>
            <person name="Janga S.C."/>
            <person name="Zhang J.K."/>
            <person name="Circello B."/>
            <person name="Griffin B.M."/>
            <person name="Labeda D.P."/>
            <person name="Metcalf W.W."/>
        </authorList>
    </citation>
    <scope>NUCLEOTIDE SEQUENCE</scope>
    <source>
        <strain evidence="1">NRRL S-836</strain>
    </source>
</reference>
<dbReference type="SUPFAM" id="SSF47240">
    <property type="entry name" value="Ferritin-like"/>
    <property type="match status" value="1"/>
</dbReference>
<dbReference type="EMBL" id="KF386879">
    <property type="protein sequence ID" value="AGZ94456.1"/>
    <property type="molecule type" value="Genomic_DNA"/>
</dbReference>
<evidence type="ECO:0000313" key="1">
    <source>
        <dbReference type="EMBL" id="AGZ94456.1"/>
    </source>
</evidence>
<organism evidence="1">
    <name type="scientific">Lentzea sp. NRRL S-836</name>
    <dbReference type="NCBI Taxonomy" id="1415540"/>
    <lineage>
        <taxon>Bacteria</taxon>
        <taxon>Bacillati</taxon>
        <taxon>Actinomycetota</taxon>
        <taxon>Actinomycetes</taxon>
        <taxon>Pseudonocardiales</taxon>
        <taxon>Pseudonocardiaceae</taxon>
        <taxon>Lentzea</taxon>
    </lineage>
</organism>
<dbReference type="AlphaFoldDB" id="U5YS41"/>
<sequence>MSQNVVLAHTLLGREPSPDLIRSIAEVAVRTQYPDTRCPRYFEALDQALRDEPPPFGTAEYGLIYRSLSVEPRWMGISLITNSEREGDGSRRLWSLAACSVDPRHQRLLKRHACDESRHSLIYLSLLDLTFPGAVSPEFRAELRQLSPGFTMRRELFPIPGSPYARVPTIDDFLQMNIAEIRTTVHHAMQRPALAAHCPPENQDKITRLHDALLTDELSHIAYTAVLVEEIGRHADPDRFAALFRKRLHDFNTITTEELGGNVFDCSVACCARRPTCRAKVGDPEPVLHQIGMGRS</sequence>
<name>U5YS41_9PSEU</name>